<name>A0AAW8GFN8_9GAMM</name>
<evidence type="ECO:0000313" key="1">
    <source>
        <dbReference type="EMBL" id="MDQ1121003.1"/>
    </source>
</evidence>
<evidence type="ECO:0000313" key="2">
    <source>
        <dbReference type="Proteomes" id="UP001234354"/>
    </source>
</evidence>
<dbReference type="AlphaFoldDB" id="A0AAW8GFN8"/>
<sequence>MLSKGQVLGGLSAAQGGTQLFRIDVPVNARNLQIRTLGGSGQVKMYVRATRAPSADGSDADASSVRAGTTQNMQTALPVSDSYFIRLVGGTGGYRNISLTTTYSTY</sequence>
<dbReference type="Proteomes" id="UP001234354">
    <property type="component" value="Unassembled WGS sequence"/>
</dbReference>
<protein>
    <submittedName>
        <fullName evidence="1">Uncharacterized protein</fullName>
    </submittedName>
</protein>
<proteinExistence type="predicted"/>
<reference evidence="1" key="1">
    <citation type="submission" date="2023-07" db="EMBL/GenBank/DDBJ databases">
        <title>Functional and genomic diversity of the sorghum phyllosphere microbiome.</title>
        <authorList>
            <person name="Shade A."/>
        </authorList>
    </citation>
    <scope>NUCLEOTIDE SEQUENCE</scope>
    <source>
        <strain evidence="1">SORGH_AS_0908</strain>
    </source>
</reference>
<dbReference type="Gene3D" id="2.60.120.380">
    <property type="match status" value="1"/>
</dbReference>
<comment type="caution">
    <text evidence="1">The sequence shown here is derived from an EMBL/GenBank/DDBJ whole genome shotgun (WGS) entry which is preliminary data.</text>
</comment>
<dbReference type="EMBL" id="JAUTBB010000001">
    <property type="protein sequence ID" value="MDQ1121003.1"/>
    <property type="molecule type" value="Genomic_DNA"/>
</dbReference>
<gene>
    <name evidence="1" type="ORF">QE383_003311</name>
</gene>
<organism evidence="1 2">
    <name type="scientific">Pseudoxanthomonas winnipegensis</name>
    <dbReference type="NCBI Taxonomy" id="2480810"/>
    <lineage>
        <taxon>Bacteria</taxon>
        <taxon>Pseudomonadati</taxon>
        <taxon>Pseudomonadota</taxon>
        <taxon>Gammaproteobacteria</taxon>
        <taxon>Lysobacterales</taxon>
        <taxon>Lysobacteraceae</taxon>
        <taxon>Pseudoxanthomonas</taxon>
    </lineage>
</organism>
<accession>A0AAW8GFN8</accession>